<comment type="similarity">
    <text evidence="1">Belongs to the glycosyltransferase 2 family.</text>
</comment>
<dbReference type="EMBL" id="JBHTLH010000041">
    <property type="protein sequence ID" value="MFD1126031.1"/>
    <property type="molecule type" value="Genomic_DNA"/>
</dbReference>
<name>A0ABW3PR54_9LACO</name>
<keyword evidence="2" id="KW-0328">Glycosyltransferase</keyword>
<dbReference type="RefSeq" id="WP_225419124.1">
    <property type="nucleotide sequence ID" value="NZ_JBHTLH010000041.1"/>
</dbReference>
<keyword evidence="7" id="KW-1185">Reference proteome</keyword>
<evidence type="ECO:0000256" key="3">
    <source>
        <dbReference type="ARBA" id="ARBA00022679"/>
    </source>
</evidence>
<dbReference type="InterPro" id="IPR001173">
    <property type="entry name" value="Glyco_trans_2-like"/>
</dbReference>
<evidence type="ECO:0000256" key="4">
    <source>
        <dbReference type="SAM" id="Phobius"/>
    </source>
</evidence>
<evidence type="ECO:0000259" key="5">
    <source>
        <dbReference type="Pfam" id="PF13632"/>
    </source>
</evidence>
<keyword evidence="4" id="KW-0472">Membrane</keyword>
<gene>
    <name evidence="6" type="ORF">ACFQ22_11780</name>
</gene>
<feature type="domain" description="Glycosyltransferase 2-like" evidence="5">
    <location>
        <begin position="115"/>
        <end position="304"/>
    </location>
</feature>
<keyword evidence="4" id="KW-0812">Transmembrane</keyword>
<dbReference type="Gene3D" id="3.90.550.10">
    <property type="entry name" value="Spore Coat Polysaccharide Biosynthesis Protein SpsA, Chain A"/>
    <property type="match status" value="1"/>
</dbReference>
<reference evidence="7" key="1">
    <citation type="journal article" date="2019" name="Int. J. Syst. Evol. Microbiol.">
        <title>The Global Catalogue of Microorganisms (GCM) 10K type strain sequencing project: providing services to taxonomists for standard genome sequencing and annotation.</title>
        <authorList>
            <consortium name="The Broad Institute Genomics Platform"/>
            <consortium name="The Broad Institute Genome Sequencing Center for Infectious Disease"/>
            <person name="Wu L."/>
            <person name="Ma J."/>
        </authorList>
    </citation>
    <scope>NUCLEOTIDE SEQUENCE [LARGE SCALE GENOMIC DNA]</scope>
    <source>
        <strain evidence="7">CCUG 71848</strain>
    </source>
</reference>
<dbReference type="Proteomes" id="UP001597156">
    <property type="component" value="Unassembled WGS sequence"/>
</dbReference>
<evidence type="ECO:0000256" key="1">
    <source>
        <dbReference type="ARBA" id="ARBA00006739"/>
    </source>
</evidence>
<evidence type="ECO:0000313" key="6">
    <source>
        <dbReference type="EMBL" id="MFD1126031.1"/>
    </source>
</evidence>
<keyword evidence="4" id="KW-1133">Transmembrane helix</keyword>
<dbReference type="SUPFAM" id="SSF53448">
    <property type="entry name" value="Nucleotide-diphospho-sugar transferases"/>
    <property type="match status" value="1"/>
</dbReference>
<dbReference type="PANTHER" id="PTHR43630:SF1">
    <property type="entry name" value="POLY-BETA-1,6-N-ACETYL-D-GLUCOSAMINE SYNTHASE"/>
    <property type="match status" value="1"/>
</dbReference>
<evidence type="ECO:0000256" key="2">
    <source>
        <dbReference type="ARBA" id="ARBA00022676"/>
    </source>
</evidence>
<dbReference type="Pfam" id="PF13632">
    <property type="entry name" value="Glyco_trans_2_3"/>
    <property type="match status" value="1"/>
</dbReference>
<comment type="caution">
    <text evidence="6">The sequence shown here is derived from an EMBL/GenBank/DDBJ whole genome shotgun (WGS) entry which is preliminary data.</text>
</comment>
<dbReference type="PANTHER" id="PTHR43630">
    <property type="entry name" value="POLY-BETA-1,6-N-ACETYL-D-GLUCOSAMINE SYNTHASE"/>
    <property type="match status" value="1"/>
</dbReference>
<organism evidence="6 7">
    <name type="scientific">Lentilactobacillus raoultii</name>
    <dbReference type="NCBI Taxonomy" id="1987503"/>
    <lineage>
        <taxon>Bacteria</taxon>
        <taxon>Bacillati</taxon>
        <taxon>Bacillota</taxon>
        <taxon>Bacilli</taxon>
        <taxon>Lactobacillales</taxon>
        <taxon>Lactobacillaceae</taxon>
        <taxon>Lentilactobacillus</taxon>
    </lineage>
</organism>
<feature type="transmembrane region" description="Helical" evidence="4">
    <location>
        <begin position="312"/>
        <end position="333"/>
    </location>
</feature>
<feature type="transmembrane region" description="Helical" evidence="4">
    <location>
        <begin position="277"/>
        <end position="306"/>
    </location>
</feature>
<keyword evidence="3" id="KW-0808">Transferase</keyword>
<feature type="transmembrane region" description="Helical" evidence="4">
    <location>
        <begin position="354"/>
        <end position="376"/>
    </location>
</feature>
<proteinExistence type="inferred from homology"/>
<dbReference type="InterPro" id="IPR029044">
    <property type="entry name" value="Nucleotide-diphossugar_trans"/>
</dbReference>
<evidence type="ECO:0000313" key="7">
    <source>
        <dbReference type="Proteomes" id="UP001597156"/>
    </source>
</evidence>
<sequence length="398" mass="45010">MRDKHDIQHYTDDPVRSFDHLFVFVPALNEVQTIVQTVKRLLNSLNGLSVETTLVVIDDASQDGTTQKLKGLAHQPGLKIIFRHFPNAQKGKGMALNNALAWVESLNLNSRRTLIGVIDSDSRPDSQIMARIYHAFTHSNYDLIQTGIGIFNQSSFLTLMQAFEFQVSNYLEQILRMDFGSAMASGNGQFMTLEMASTVRWRASLLDDLEFSINGLFNGFYGGFLPEVLMPQEAVTDYHALIKQRTRWCQGGMQCLFKYGRRIFSSQRIPSALKANLLLFMLIPFGSMLFSLGAFTSIMTMYYLLISNYQETFGILMTIIILGANVSAVMIIAASRMHSPNYPMITIKVAFKMILGNLLYIWCLIPVPFISLWRLVTGQNNWVKTAHRMPSGSREVDK</sequence>
<accession>A0ABW3PR54</accession>
<protein>
    <submittedName>
        <fullName evidence="6">Glycosyltransferase family 2 protein</fullName>
    </submittedName>
</protein>